<dbReference type="Proteomes" id="UP000265566">
    <property type="component" value="Chromosome 8"/>
</dbReference>
<reference evidence="3" key="3">
    <citation type="journal article" date="2018" name="Nat. Plants">
        <title>Whole-genome landscape of Medicago truncatula symbiotic genes.</title>
        <authorList>
            <person name="Pecrix Y."/>
            <person name="Gamas P."/>
            <person name="Carrere S."/>
        </authorList>
    </citation>
    <scope>NUCLEOTIDE SEQUENCE</scope>
    <source>
        <tissue evidence="3">Leaves</tissue>
    </source>
</reference>
<dbReference type="AlphaFoldDB" id="Q1S5I0"/>
<reference evidence="2" key="1">
    <citation type="submission" date="2006-03" db="EMBL/GenBank/DDBJ databases">
        <authorList>
            <person name="Qin B."/>
            <person name="Lin S."/>
            <person name="Roe B.A."/>
        </authorList>
    </citation>
    <scope>NUCLEOTIDE SEQUENCE</scope>
</reference>
<gene>
    <name evidence="2" type="ORF">MtrDRAFT_AC147431g3v2</name>
    <name evidence="3" type="ORF">MtrunA17_Chr8g0354461</name>
</gene>
<reference evidence="2" key="2">
    <citation type="submission" date="2006-04" db="EMBL/GenBank/DDBJ databases">
        <authorList>
            <consortium name="The International Medicago Genome Annotation Group"/>
        </authorList>
    </citation>
    <scope>NUCLEOTIDE SEQUENCE</scope>
</reference>
<evidence type="ECO:0000313" key="2">
    <source>
        <dbReference type="EMBL" id="ABE88126.1"/>
    </source>
</evidence>
<dbReference type="Gramene" id="rna46560">
    <property type="protein sequence ID" value="RHN40412.1"/>
    <property type="gene ID" value="gene46560"/>
</dbReference>
<organism evidence="2">
    <name type="scientific">Medicago truncatula</name>
    <name type="common">Barrel medic</name>
    <name type="synonym">Medicago tribuloides</name>
    <dbReference type="NCBI Taxonomy" id="3880"/>
    <lineage>
        <taxon>Eukaryota</taxon>
        <taxon>Viridiplantae</taxon>
        <taxon>Streptophyta</taxon>
        <taxon>Embryophyta</taxon>
        <taxon>Tracheophyta</taxon>
        <taxon>Spermatophyta</taxon>
        <taxon>Magnoliopsida</taxon>
        <taxon>eudicotyledons</taxon>
        <taxon>Gunneridae</taxon>
        <taxon>Pentapetalae</taxon>
        <taxon>rosids</taxon>
        <taxon>fabids</taxon>
        <taxon>Fabales</taxon>
        <taxon>Fabaceae</taxon>
        <taxon>Papilionoideae</taxon>
        <taxon>50 kb inversion clade</taxon>
        <taxon>NPAAA clade</taxon>
        <taxon>Hologalegina</taxon>
        <taxon>IRL clade</taxon>
        <taxon>Trifolieae</taxon>
        <taxon>Medicago</taxon>
    </lineage>
</organism>
<accession>Q1S5I0</accession>
<evidence type="ECO:0000256" key="1">
    <source>
        <dbReference type="SAM" id="MobiDB-lite"/>
    </source>
</evidence>
<name>Q1S5I0_MEDTR</name>
<dbReference type="EMBL" id="PSQE01000008">
    <property type="protein sequence ID" value="RHN40412.1"/>
    <property type="molecule type" value="Genomic_DNA"/>
</dbReference>
<protein>
    <submittedName>
        <fullName evidence="2">Uncharacterized protein</fullName>
    </submittedName>
</protein>
<dbReference type="EMBL" id="AC147431">
    <property type="protein sequence ID" value="ABE88126.1"/>
    <property type="molecule type" value="Genomic_DNA"/>
</dbReference>
<proteinExistence type="predicted"/>
<sequence>MHHFSYNTLELQIQRKWMSKVMSIKFDVPPPEPNPFPVPMYTMPISTISSSSDASSPTLPPSTAPAPFCDDNEMI</sequence>
<feature type="compositionally biased region" description="Low complexity" evidence="1">
    <location>
        <begin position="48"/>
        <end position="57"/>
    </location>
</feature>
<evidence type="ECO:0000313" key="3">
    <source>
        <dbReference type="EMBL" id="RHN40412.1"/>
    </source>
</evidence>
<feature type="region of interest" description="Disordered" evidence="1">
    <location>
        <begin position="48"/>
        <end position="75"/>
    </location>
</feature>